<dbReference type="EMBL" id="PFNG01000274">
    <property type="protein sequence ID" value="PIZ34527.1"/>
    <property type="molecule type" value="Genomic_DNA"/>
</dbReference>
<organism evidence="2 3">
    <name type="scientific">Candidatus Aquicultor secundus</name>
    <dbReference type="NCBI Taxonomy" id="1973895"/>
    <lineage>
        <taxon>Bacteria</taxon>
        <taxon>Bacillati</taxon>
        <taxon>Actinomycetota</taxon>
        <taxon>Candidatus Aquicultoria</taxon>
        <taxon>Candidatus Aquicultorales</taxon>
        <taxon>Candidatus Aquicultoraceae</taxon>
        <taxon>Candidatus Aquicultor</taxon>
    </lineage>
</organism>
<proteinExistence type="predicted"/>
<feature type="domain" description="DUF5678" evidence="1">
    <location>
        <begin position="16"/>
        <end position="57"/>
    </location>
</feature>
<dbReference type="AlphaFoldDB" id="A0A2M7T4T2"/>
<evidence type="ECO:0000313" key="2">
    <source>
        <dbReference type="EMBL" id="PIZ34527.1"/>
    </source>
</evidence>
<evidence type="ECO:0000313" key="3">
    <source>
        <dbReference type="Proteomes" id="UP000230956"/>
    </source>
</evidence>
<sequence length="69" mass="7643">MATKKEQYEQDLIKCAGKYVAVSDHTVIACGRSISEVEKKVSKLKKNVKRPIIFPLPKNAGGHNSFNVV</sequence>
<name>A0A2M7T4T2_9ACTN</name>
<dbReference type="Pfam" id="PF18929">
    <property type="entry name" value="DUF5678"/>
    <property type="match status" value="1"/>
</dbReference>
<accession>A0A2M7T4T2</accession>
<evidence type="ECO:0000259" key="1">
    <source>
        <dbReference type="Pfam" id="PF18929"/>
    </source>
</evidence>
<dbReference type="RefSeq" id="WP_286677858.1">
    <property type="nucleotide sequence ID" value="NZ_MNXI01000041.1"/>
</dbReference>
<reference evidence="3" key="1">
    <citation type="submission" date="2017-09" db="EMBL/GenBank/DDBJ databases">
        <title>Depth-based differentiation of microbial function through sediment-hosted aquifers and enrichment of novel symbionts in the deep terrestrial subsurface.</title>
        <authorList>
            <person name="Probst A.J."/>
            <person name="Ladd B."/>
            <person name="Jarett J.K."/>
            <person name="Geller-Mcgrath D.E."/>
            <person name="Sieber C.M.K."/>
            <person name="Emerson J.B."/>
            <person name="Anantharaman K."/>
            <person name="Thomas B.C."/>
            <person name="Malmstrom R."/>
            <person name="Stieglmeier M."/>
            <person name="Klingl A."/>
            <person name="Woyke T."/>
            <person name="Ryan C.M."/>
            <person name="Banfield J.F."/>
        </authorList>
    </citation>
    <scope>NUCLEOTIDE SEQUENCE [LARGE SCALE GENOMIC DNA]</scope>
</reference>
<gene>
    <name evidence="2" type="ORF">COY37_11695</name>
</gene>
<dbReference type="Proteomes" id="UP000230956">
    <property type="component" value="Unassembled WGS sequence"/>
</dbReference>
<protein>
    <recommendedName>
        <fullName evidence="1">DUF5678 domain-containing protein</fullName>
    </recommendedName>
</protein>
<dbReference type="InterPro" id="IPR043734">
    <property type="entry name" value="DUF5678"/>
</dbReference>
<comment type="caution">
    <text evidence="2">The sequence shown here is derived from an EMBL/GenBank/DDBJ whole genome shotgun (WGS) entry which is preliminary data.</text>
</comment>